<evidence type="ECO:0000256" key="1">
    <source>
        <dbReference type="ARBA" id="ARBA00004141"/>
    </source>
</evidence>
<keyword evidence="8" id="KW-0830">Ubiquinone</keyword>
<sequence length="337" mass="36867">MVITIIHLIVKILVIVVPLLVAVAYLTLAERKVLGYMQARKGPNVVGVYGLLQPLADGVKLFAKEMVIPHHANLFIYVAAPILSFTLALIAWGVIPYERGVLISDLKVGILYSLAISSISVYAILMSGWSSNSKYAFLGAIRAAAQMVSYEVSIGLIIITVILCVGSLNITEIVLAQGNGVWFFFPLFPAAMMFFASALAETNRAPFDLTEGESELVSGYNVEYASMSFALFFLAEYAHIILMSCMTTILFLGGWLSPIAFFPLGGLLGKGGAWWFGIKTAFIILLFIWIRASYPRMRYDQLMALLWKSYLPLSLALVILVAGVLLGFNGLPPSWCS</sequence>
<evidence type="ECO:0000256" key="9">
    <source>
        <dbReference type="SAM" id="Phobius"/>
    </source>
</evidence>
<name>A0A6C0U774_9CNID</name>
<dbReference type="RefSeq" id="YP_009734595.1">
    <property type="nucleotide sequence ID" value="NC_046404.1"/>
</dbReference>
<keyword evidence="7" id="KW-0520">NAD</keyword>
<dbReference type="PANTHER" id="PTHR11432">
    <property type="entry name" value="NADH DEHYDROGENASE SUBUNIT 1"/>
    <property type="match status" value="1"/>
</dbReference>
<feature type="transmembrane region" description="Helical" evidence="9">
    <location>
        <begin position="150"/>
        <end position="170"/>
    </location>
</feature>
<keyword evidence="6 9" id="KW-0472">Membrane</keyword>
<reference evidence="10" key="1">
    <citation type="submission" date="2019-12" db="EMBL/GenBank/DDBJ databases">
        <title>Evolutionary implications of analyses of complete mitochondrial genomes across order Zoantharia (Cnidaria: Hexacorallia).</title>
        <authorList>
            <person name="Poliseno A."/>
            <person name="Santos M.E.A."/>
            <person name="Kise H."/>
            <person name="Macdonald B."/>
            <person name="Quattrini A.M."/>
            <person name="McFadden C.S."/>
            <person name="Reimer J.D."/>
        </authorList>
    </citation>
    <scope>NUCLEOTIDE SEQUENCE</scope>
</reference>
<dbReference type="PROSITE" id="PS00668">
    <property type="entry name" value="COMPLEX1_ND1_2"/>
    <property type="match status" value="1"/>
</dbReference>
<comment type="similarity">
    <text evidence="2 7">Belongs to the complex I subunit 1 family.</text>
</comment>
<evidence type="ECO:0000256" key="2">
    <source>
        <dbReference type="ARBA" id="ARBA00010535"/>
    </source>
</evidence>
<accession>A0A6C0U774</accession>
<dbReference type="GO" id="GO:0009060">
    <property type="term" value="P:aerobic respiration"/>
    <property type="evidence" value="ECO:0007669"/>
    <property type="project" value="TreeGrafter"/>
</dbReference>
<dbReference type="GeneID" id="44799999"/>
<dbReference type="GO" id="GO:0003954">
    <property type="term" value="F:NADH dehydrogenase activity"/>
    <property type="evidence" value="ECO:0007669"/>
    <property type="project" value="TreeGrafter"/>
</dbReference>
<evidence type="ECO:0000256" key="7">
    <source>
        <dbReference type="RuleBase" id="RU000471"/>
    </source>
</evidence>
<evidence type="ECO:0000256" key="6">
    <source>
        <dbReference type="ARBA" id="ARBA00023136"/>
    </source>
</evidence>
<keyword evidence="8 10" id="KW-0496">Mitochondrion</keyword>
<dbReference type="CTD" id="4535"/>
<evidence type="ECO:0000256" key="5">
    <source>
        <dbReference type="ARBA" id="ARBA00022989"/>
    </source>
</evidence>
<feature type="transmembrane region" description="Helical" evidence="9">
    <location>
        <begin position="310"/>
        <end position="331"/>
    </location>
</feature>
<dbReference type="PANTHER" id="PTHR11432:SF3">
    <property type="entry name" value="NADH-UBIQUINONE OXIDOREDUCTASE CHAIN 1"/>
    <property type="match status" value="1"/>
</dbReference>
<geneLocation type="mitochondrion" evidence="10"/>
<comment type="catalytic activity">
    <reaction evidence="8">
        <text>a ubiquinone + NADH + 5 H(+)(in) = a ubiquinol + NAD(+) + 4 H(+)(out)</text>
        <dbReference type="Rhea" id="RHEA:29091"/>
        <dbReference type="Rhea" id="RHEA-COMP:9565"/>
        <dbReference type="Rhea" id="RHEA-COMP:9566"/>
        <dbReference type="ChEBI" id="CHEBI:15378"/>
        <dbReference type="ChEBI" id="CHEBI:16389"/>
        <dbReference type="ChEBI" id="CHEBI:17976"/>
        <dbReference type="ChEBI" id="CHEBI:57540"/>
        <dbReference type="ChEBI" id="CHEBI:57945"/>
        <dbReference type="EC" id="7.1.1.2"/>
    </reaction>
</comment>
<dbReference type="NCBIfam" id="NF004741">
    <property type="entry name" value="PRK06076.1-2"/>
    <property type="match status" value="1"/>
</dbReference>
<feature type="transmembrane region" description="Helical" evidence="9">
    <location>
        <begin position="272"/>
        <end position="290"/>
    </location>
</feature>
<dbReference type="Pfam" id="PF00146">
    <property type="entry name" value="NADHdh"/>
    <property type="match status" value="1"/>
</dbReference>
<organism evidence="10">
    <name type="scientific">Palythoa mutuki</name>
    <dbReference type="NCBI Taxonomy" id="417481"/>
    <lineage>
        <taxon>Eukaryota</taxon>
        <taxon>Metazoa</taxon>
        <taxon>Cnidaria</taxon>
        <taxon>Anthozoa</taxon>
        <taxon>Hexacorallia</taxon>
        <taxon>Zoantharia</taxon>
        <taxon>Sphenopidae</taxon>
        <taxon>Palythoa</taxon>
    </lineage>
</organism>
<proteinExistence type="inferred from homology"/>
<keyword evidence="5 9" id="KW-1133">Transmembrane helix</keyword>
<dbReference type="PROSITE" id="PS00667">
    <property type="entry name" value="COMPLEX1_ND1_1"/>
    <property type="match status" value="1"/>
</dbReference>
<evidence type="ECO:0000256" key="3">
    <source>
        <dbReference type="ARBA" id="ARBA00021009"/>
    </source>
</evidence>
<dbReference type="InterPro" id="IPR018086">
    <property type="entry name" value="NADH_UbQ_OxRdtase_su1_CS"/>
</dbReference>
<dbReference type="InterPro" id="IPR001694">
    <property type="entry name" value="NADH_UbQ_OxRdtase_su1/FPO"/>
</dbReference>
<feature type="transmembrane region" description="Helical" evidence="9">
    <location>
        <begin position="6"/>
        <end position="28"/>
    </location>
</feature>
<dbReference type="AlphaFoldDB" id="A0A6C0U774"/>
<dbReference type="HAMAP" id="MF_01350">
    <property type="entry name" value="NDH1_NuoH"/>
    <property type="match status" value="1"/>
</dbReference>
<feature type="transmembrane region" description="Helical" evidence="9">
    <location>
        <begin position="229"/>
        <end position="252"/>
    </location>
</feature>
<feature type="transmembrane region" description="Helical" evidence="9">
    <location>
        <begin position="182"/>
        <end position="200"/>
    </location>
</feature>
<protein>
    <recommendedName>
        <fullName evidence="3 8">NADH-ubiquinone oxidoreductase chain 1</fullName>
        <ecNumber evidence="8">7.1.1.2</ecNumber>
    </recommendedName>
</protein>
<dbReference type="EC" id="7.1.1.2" evidence="8"/>
<dbReference type="EMBL" id="MN873595">
    <property type="protein sequence ID" value="QIB71180.1"/>
    <property type="molecule type" value="Genomic_DNA"/>
</dbReference>
<feature type="transmembrane region" description="Helical" evidence="9">
    <location>
        <begin position="74"/>
        <end position="95"/>
    </location>
</feature>
<gene>
    <name evidence="10" type="primary">ND1</name>
</gene>
<dbReference type="GO" id="GO:0008137">
    <property type="term" value="F:NADH dehydrogenase (ubiquinone) activity"/>
    <property type="evidence" value="ECO:0007669"/>
    <property type="project" value="UniProtKB-EC"/>
</dbReference>
<evidence type="ECO:0000256" key="4">
    <source>
        <dbReference type="ARBA" id="ARBA00022692"/>
    </source>
</evidence>
<evidence type="ECO:0000256" key="8">
    <source>
        <dbReference type="RuleBase" id="RU000473"/>
    </source>
</evidence>
<keyword evidence="4 7" id="KW-0812">Transmembrane</keyword>
<comment type="subcellular location">
    <subcellularLocation>
        <location evidence="1">Membrane</location>
        <topology evidence="1">Multi-pass membrane protein</topology>
    </subcellularLocation>
    <subcellularLocation>
        <location evidence="7">Mitochondrion inner membrane</location>
        <topology evidence="7">Multi-pass membrane protein</topology>
    </subcellularLocation>
</comment>
<dbReference type="GO" id="GO:0005743">
    <property type="term" value="C:mitochondrial inner membrane"/>
    <property type="evidence" value="ECO:0007669"/>
    <property type="project" value="UniProtKB-SubCell"/>
</dbReference>
<evidence type="ECO:0000313" key="10">
    <source>
        <dbReference type="EMBL" id="QIB71180.1"/>
    </source>
</evidence>
<feature type="transmembrane region" description="Helical" evidence="9">
    <location>
        <begin position="110"/>
        <end position="129"/>
    </location>
</feature>